<dbReference type="OrthoDB" id="6155297at2"/>
<dbReference type="InterPro" id="IPR036388">
    <property type="entry name" value="WH-like_DNA-bd_sf"/>
</dbReference>
<dbReference type="SUPFAM" id="SSF46785">
    <property type="entry name" value="Winged helix' DNA-binding domain"/>
    <property type="match status" value="1"/>
</dbReference>
<dbReference type="GO" id="GO:0003677">
    <property type="term" value="F:DNA binding"/>
    <property type="evidence" value="ECO:0007669"/>
    <property type="project" value="UniProtKB-KW"/>
</dbReference>
<evidence type="ECO:0000256" key="1">
    <source>
        <dbReference type="ARBA" id="ARBA00023015"/>
    </source>
</evidence>
<comment type="caution">
    <text evidence="6">The sequence shown here is derived from an EMBL/GenBank/DDBJ whole genome shotgun (WGS) entry which is preliminary data.</text>
</comment>
<proteinExistence type="predicted"/>
<evidence type="ECO:0000256" key="2">
    <source>
        <dbReference type="ARBA" id="ARBA00023125"/>
    </source>
</evidence>
<dbReference type="PROSITE" id="PS50042">
    <property type="entry name" value="CNMP_BINDING_3"/>
    <property type="match status" value="1"/>
</dbReference>
<keyword evidence="7" id="KW-1185">Reference proteome</keyword>
<dbReference type="RefSeq" id="WP_160728229.1">
    <property type="nucleotide sequence ID" value="NZ_WTYC01000005.1"/>
</dbReference>
<dbReference type="Gene3D" id="2.60.120.10">
    <property type="entry name" value="Jelly Rolls"/>
    <property type="match status" value="1"/>
</dbReference>
<dbReference type="InterPro" id="IPR050397">
    <property type="entry name" value="Env_Response_Regulators"/>
</dbReference>
<dbReference type="SMART" id="SM00419">
    <property type="entry name" value="HTH_CRP"/>
    <property type="match status" value="1"/>
</dbReference>
<evidence type="ECO:0000256" key="3">
    <source>
        <dbReference type="ARBA" id="ARBA00023163"/>
    </source>
</evidence>
<dbReference type="Pfam" id="PF13545">
    <property type="entry name" value="HTH_Crp_2"/>
    <property type="match status" value="1"/>
</dbReference>
<dbReference type="InterPro" id="IPR036390">
    <property type="entry name" value="WH_DNA-bd_sf"/>
</dbReference>
<organism evidence="6 7">
    <name type="scientific">Qipengyuania vulgaris</name>
    <dbReference type="NCBI Taxonomy" id="291985"/>
    <lineage>
        <taxon>Bacteria</taxon>
        <taxon>Pseudomonadati</taxon>
        <taxon>Pseudomonadota</taxon>
        <taxon>Alphaproteobacteria</taxon>
        <taxon>Sphingomonadales</taxon>
        <taxon>Erythrobacteraceae</taxon>
        <taxon>Qipengyuania</taxon>
    </lineage>
</organism>
<name>A0A844XU54_9SPHN</name>
<dbReference type="InterPro" id="IPR018490">
    <property type="entry name" value="cNMP-bd_dom_sf"/>
</dbReference>
<keyword evidence="2" id="KW-0238">DNA-binding</keyword>
<evidence type="ECO:0000259" key="5">
    <source>
        <dbReference type="PROSITE" id="PS51063"/>
    </source>
</evidence>
<keyword evidence="1" id="KW-0805">Transcription regulation</keyword>
<accession>A0A844XU54</accession>
<reference evidence="6 7" key="1">
    <citation type="submission" date="2019-12" db="EMBL/GenBank/DDBJ databases">
        <title>Genomic-based taxomic classification of the family Erythrobacteraceae.</title>
        <authorList>
            <person name="Xu L."/>
        </authorList>
    </citation>
    <scope>NUCLEOTIDE SEQUENCE [LARGE SCALE GENOMIC DNA]</scope>
    <source>
        <strain evidence="6 7">DSM 17792</strain>
    </source>
</reference>
<feature type="domain" description="HTH crp-type" evidence="5">
    <location>
        <begin position="153"/>
        <end position="228"/>
    </location>
</feature>
<dbReference type="EMBL" id="WTYC01000005">
    <property type="protein sequence ID" value="MXO48673.1"/>
    <property type="molecule type" value="Genomic_DNA"/>
</dbReference>
<dbReference type="AlphaFoldDB" id="A0A844XU54"/>
<dbReference type="Proteomes" id="UP000448199">
    <property type="component" value="Unassembled WGS sequence"/>
</dbReference>
<evidence type="ECO:0000313" key="7">
    <source>
        <dbReference type="Proteomes" id="UP000448199"/>
    </source>
</evidence>
<dbReference type="Pfam" id="PF00027">
    <property type="entry name" value="cNMP_binding"/>
    <property type="match status" value="1"/>
</dbReference>
<keyword evidence="3" id="KW-0804">Transcription</keyword>
<dbReference type="PROSITE" id="PS51063">
    <property type="entry name" value="HTH_CRP_2"/>
    <property type="match status" value="1"/>
</dbReference>
<gene>
    <name evidence="6" type="ORF">GRI69_10435</name>
</gene>
<dbReference type="PANTHER" id="PTHR24567:SF68">
    <property type="entry name" value="DNA-BINDING TRANSCRIPTIONAL DUAL REGULATOR CRP"/>
    <property type="match status" value="1"/>
</dbReference>
<evidence type="ECO:0000313" key="6">
    <source>
        <dbReference type="EMBL" id="MXO48673.1"/>
    </source>
</evidence>
<dbReference type="PANTHER" id="PTHR24567">
    <property type="entry name" value="CRP FAMILY TRANSCRIPTIONAL REGULATORY PROTEIN"/>
    <property type="match status" value="1"/>
</dbReference>
<dbReference type="SUPFAM" id="SSF51206">
    <property type="entry name" value="cAMP-binding domain-like"/>
    <property type="match status" value="1"/>
</dbReference>
<dbReference type="InterPro" id="IPR014710">
    <property type="entry name" value="RmlC-like_jellyroll"/>
</dbReference>
<dbReference type="Gene3D" id="1.10.10.10">
    <property type="entry name" value="Winged helix-like DNA-binding domain superfamily/Winged helix DNA-binding domain"/>
    <property type="match status" value="1"/>
</dbReference>
<dbReference type="InterPro" id="IPR000595">
    <property type="entry name" value="cNMP-bd_dom"/>
</dbReference>
<sequence length="247" mass="28177">MDVAKPYDCMDCPLQECRGLRPLDESQRAYMKAIKQGERLYERGDPILREEEQAKHLFTVLEGVLIRYRSLEDGRRQIVNFMFPGDLVGLQGAFDEPSSHSVEALTSARLCVFRRSDFVHLIKENPRLGYDVTWLAAKEETALEGHIVSLGQRNAKERVVFLAVWLLDRAISTGVAEEGNILQIPVTQSQISEMLGLSLVHTNRTIRALDRENLVQWNQREICVPDMEQASDFADFELSSKGQRPFI</sequence>
<protein>
    <submittedName>
        <fullName evidence="6">Cyclic nucleotide-binding domain-containing protein</fullName>
    </submittedName>
</protein>
<dbReference type="CDD" id="cd00038">
    <property type="entry name" value="CAP_ED"/>
    <property type="match status" value="1"/>
</dbReference>
<dbReference type="InterPro" id="IPR012318">
    <property type="entry name" value="HTH_CRP"/>
</dbReference>
<dbReference type="GO" id="GO:0003700">
    <property type="term" value="F:DNA-binding transcription factor activity"/>
    <property type="evidence" value="ECO:0007669"/>
    <property type="project" value="TreeGrafter"/>
</dbReference>
<dbReference type="SMART" id="SM00100">
    <property type="entry name" value="cNMP"/>
    <property type="match status" value="1"/>
</dbReference>
<evidence type="ECO:0000259" key="4">
    <source>
        <dbReference type="PROSITE" id="PS50042"/>
    </source>
</evidence>
<dbReference type="GO" id="GO:0005829">
    <property type="term" value="C:cytosol"/>
    <property type="evidence" value="ECO:0007669"/>
    <property type="project" value="TreeGrafter"/>
</dbReference>
<feature type="domain" description="Cyclic nucleotide-binding" evidence="4">
    <location>
        <begin position="19"/>
        <end position="122"/>
    </location>
</feature>